<dbReference type="InterPro" id="IPR058240">
    <property type="entry name" value="rSAM_sf"/>
</dbReference>
<dbReference type="GO" id="GO:0003824">
    <property type="term" value="F:catalytic activity"/>
    <property type="evidence" value="ECO:0007669"/>
    <property type="project" value="InterPro"/>
</dbReference>
<dbReference type="GO" id="GO:0051536">
    <property type="term" value="F:iron-sulfur cluster binding"/>
    <property type="evidence" value="ECO:0007669"/>
    <property type="project" value="UniProtKB-KW"/>
</dbReference>
<dbReference type="SFLD" id="SFLDS00029">
    <property type="entry name" value="Radical_SAM"/>
    <property type="match status" value="1"/>
</dbReference>
<dbReference type="Gene3D" id="3.80.30.30">
    <property type="match status" value="1"/>
</dbReference>
<evidence type="ECO:0000256" key="3">
    <source>
        <dbReference type="ARBA" id="ARBA00023014"/>
    </source>
</evidence>
<evidence type="ECO:0000313" key="6">
    <source>
        <dbReference type="EMBL" id="QBB69367.1"/>
    </source>
</evidence>
<dbReference type="Proteomes" id="UP000291562">
    <property type="component" value="Chromosome"/>
</dbReference>
<feature type="region of interest" description="Disordered" evidence="4">
    <location>
        <begin position="1"/>
        <end position="31"/>
    </location>
</feature>
<dbReference type="KEGG" id="xbc:ELE36_02680"/>
<keyword evidence="1" id="KW-0479">Metal-binding</keyword>
<evidence type="ECO:0000256" key="2">
    <source>
        <dbReference type="ARBA" id="ARBA00023004"/>
    </source>
</evidence>
<dbReference type="OrthoDB" id="9785699at2"/>
<evidence type="ECO:0000256" key="4">
    <source>
        <dbReference type="SAM" id="MobiDB-lite"/>
    </source>
</evidence>
<accession>A0A411HFZ1</accession>
<dbReference type="NCBIfam" id="NF033668">
    <property type="entry name" value="rSAM_PA0069"/>
    <property type="match status" value="1"/>
</dbReference>
<name>A0A411HFZ1_9GAMM</name>
<dbReference type="EMBL" id="CP035704">
    <property type="protein sequence ID" value="QBB69367.1"/>
    <property type="molecule type" value="Genomic_DNA"/>
</dbReference>
<dbReference type="SMART" id="SM00729">
    <property type="entry name" value="Elp3"/>
    <property type="match status" value="1"/>
</dbReference>
<keyword evidence="3" id="KW-0411">Iron-sulfur</keyword>
<dbReference type="InterPro" id="IPR007197">
    <property type="entry name" value="rSAM"/>
</dbReference>
<reference evidence="6 7" key="1">
    <citation type="submission" date="2019-01" db="EMBL/GenBank/DDBJ databases">
        <title>Pseudolysobacter antarctica gen. nov., sp. nov., isolated from Fildes Peninsula, Antarctica.</title>
        <authorList>
            <person name="Wei Z."/>
            <person name="Peng F."/>
        </authorList>
    </citation>
    <scope>NUCLEOTIDE SEQUENCE [LARGE SCALE GENOMIC DNA]</scope>
    <source>
        <strain evidence="6 7">AQ6-296</strain>
    </source>
</reference>
<keyword evidence="7" id="KW-1185">Reference proteome</keyword>
<evidence type="ECO:0000256" key="1">
    <source>
        <dbReference type="ARBA" id="ARBA00022723"/>
    </source>
</evidence>
<organism evidence="6 7">
    <name type="scientific">Pseudolysobacter antarcticus</name>
    <dbReference type="NCBI Taxonomy" id="2511995"/>
    <lineage>
        <taxon>Bacteria</taxon>
        <taxon>Pseudomonadati</taxon>
        <taxon>Pseudomonadota</taxon>
        <taxon>Gammaproteobacteria</taxon>
        <taxon>Lysobacterales</taxon>
        <taxon>Rhodanobacteraceae</taxon>
        <taxon>Pseudolysobacter</taxon>
    </lineage>
</organism>
<dbReference type="Pfam" id="PF04055">
    <property type="entry name" value="Radical_SAM"/>
    <property type="match status" value="1"/>
</dbReference>
<dbReference type="InterPro" id="IPR006638">
    <property type="entry name" value="Elp3/MiaA/NifB-like_rSAM"/>
</dbReference>
<dbReference type="GO" id="GO:0046872">
    <property type="term" value="F:metal ion binding"/>
    <property type="evidence" value="ECO:0007669"/>
    <property type="project" value="UniProtKB-KW"/>
</dbReference>
<feature type="domain" description="Radical SAM core" evidence="5">
    <location>
        <begin position="62"/>
        <end position="299"/>
    </location>
</feature>
<protein>
    <submittedName>
        <fullName evidence="6">PA0069 family radical SAM protein</fullName>
    </submittedName>
</protein>
<sequence length="360" mass="40482">MSQQDFIKGRGTAIQPNARFESTHTEAQDDGWIGDLEETPQITRTHITEERARSIISHNSSPDVPIDASLNPYRGCEHGCSYCFARPTHAYLNLSPGLDFETKLFAKTNAAAVLEAELAKPSYRCVTITLGTNTDPYQPIERRYAITRQVLEVLARTRHPVAIITKNALIERDLDLLVDLARDNLVRVMVSITTLDNRLSSKLEPRASAPHRRIETVRALSAAGVSVSVLVAPVIPMITDRFLEEILQRSHAAGAQSAGYVLIRLPHEVKDIFRDWLRVHFPDRAEHVMSLIQQMRGGRDYDARFGTRMKGEGVFADLLKARFARMQRQLGLGLRSENPLNTSLFQPPRKLQPQGDLFAR</sequence>
<dbReference type="CDD" id="cd01335">
    <property type="entry name" value="Radical_SAM"/>
    <property type="match status" value="1"/>
</dbReference>
<proteinExistence type="predicted"/>
<feature type="region of interest" description="Disordered" evidence="4">
    <location>
        <begin position="341"/>
        <end position="360"/>
    </location>
</feature>
<dbReference type="AlphaFoldDB" id="A0A411HFZ1"/>
<evidence type="ECO:0000313" key="7">
    <source>
        <dbReference type="Proteomes" id="UP000291562"/>
    </source>
</evidence>
<dbReference type="InterPro" id="IPR040086">
    <property type="entry name" value="MJ0683-like"/>
</dbReference>
<dbReference type="PROSITE" id="PS51918">
    <property type="entry name" value="RADICAL_SAM"/>
    <property type="match status" value="1"/>
</dbReference>
<gene>
    <name evidence="6" type="ORF">ELE36_02680</name>
</gene>
<dbReference type="SUPFAM" id="SSF102114">
    <property type="entry name" value="Radical SAM enzymes"/>
    <property type="match status" value="1"/>
</dbReference>
<dbReference type="SFLD" id="SFLDG01084">
    <property type="entry name" value="Uncharacterised_Radical_SAM_Su"/>
    <property type="match status" value="1"/>
</dbReference>
<evidence type="ECO:0000259" key="5">
    <source>
        <dbReference type="PROSITE" id="PS51918"/>
    </source>
</evidence>
<dbReference type="PANTHER" id="PTHR43432">
    <property type="entry name" value="SLR0285 PROTEIN"/>
    <property type="match status" value="1"/>
</dbReference>
<dbReference type="RefSeq" id="WP_129831623.1">
    <property type="nucleotide sequence ID" value="NZ_CP035704.1"/>
</dbReference>
<keyword evidence="2" id="KW-0408">Iron</keyword>
<dbReference type="PANTHER" id="PTHR43432:SF3">
    <property type="entry name" value="SLR0285 PROTEIN"/>
    <property type="match status" value="1"/>
</dbReference>